<reference evidence="3 4" key="1">
    <citation type="submission" date="2018-03" db="EMBL/GenBank/DDBJ databases">
        <title>Massilia armeniaca sp. nov., isolated from desert soil.</title>
        <authorList>
            <person name="Huang H."/>
            <person name="Ren M."/>
        </authorList>
    </citation>
    <scope>NUCLEOTIDE SEQUENCE [LARGE SCALE GENOMIC DNA]</scope>
    <source>
        <strain evidence="3 4">ZMN-3</strain>
    </source>
</reference>
<evidence type="ECO:0000313" key="3">
    <source>
        <dbReference type="EMBL" id="AVR97860.1"/>
    </source>
</evidence>
<dbReference type="EMBL" id="CP028324">
    <property type="protein sequence ID" value="AVR97860.1"/>
    <property type="molecule type" value="Genomic_DNA"/>
</dbReference>
<evidence type="ECO:0000259" key="2">
    <source>
        <dbReference type="Pfam" id="PF07007"/>
    </source>
</evidence>
<sequence length="137" mass="15666">MIKRLLHILMAGLVASSTLAAAQEYRCNRAGIQPELEACAADDFKKADKELNATWQALLRKEAEDKVFTAKLRTAQKAWLAFRDAELEAHFACDSDNSRVCWGSMEGMSYLMRKRDLTQQRTKMLKDMLERGHGHYQ</sequence>
<name>A0A2R4CEE9_9BURK</name>
<dbReference type="RefSeq" id="WP_107143200.1">
    <property type="nucleotide sequence ID" value="NZ_CP028324.1"/>
</dbReference>
<gene>
    <name evidence="3" type="ORF">C9I28_21140</name>
</gene>
<feature type="domain" description="Lysozyme inhibitor LprI-like N-terminal" evidence="2">
    <location>
        <begin position="30"/>
        <end position="125"/>
    </location>
</feature>
<accession>A0A2R4CEE9</accession>
<dbReference type="KEGG" id="masz:C9I28_21140"/>
<evidence type="ECO:0000313" key="4">
    <source>
        <dbReference type="Proteomes" id="UP000240505"/>
    </source>
</evidence>
<dbReference type="AlphaFoldDB" id="A0A2R4CEE9"/>
<protein>
    <recommendedName>
        <fullName evidence="2">Lysozyme inhibitor LprI-like N-terminal domain-containing protein</fullName>
    </recommendedName>
</protein>
<dbReference type="OrthoDB" id="7340239at2"/>
<dbReference type="Pfam" id="PF07007">
    <property type="entry name" value="LprI"/>
    <property type="match status" value="1"/>
</dbReference>
<feature type="chain" id="PRO_5015362896" description="Lysozyme inhibitor LprI-like N-terminal domain-containing protein" evidence="1">
    <location>
        <begin position="21"/>
        <end position="137"/>
    </location>
</feature>
<dbReference type="Proteomes" id="UP000240505">
    <property type="component" value="Chromosome"/>
</dbReference>
<proteinExistence type="predicted"/>
<keyword evidence="1" id="KW-0732">Signal</keyword>
<feature type="signal peptide" evidence="1">
    <location>
        <begin position="1"/>
        <end position="20"/>
    </location>
</feature>
<dbReference type="InterPro" id="IPR009739">
    <property type="entry name" value="LprI-like_N"/>
</dbReference>
<keyword evidence="4" id="KW-1185">Reference proteome</keyword>
<dbReference type="Gene3D" id="1.20.1270.180">
    <property type="match status" value="1"/>
</dbReference>
<evidence type="ECO:0000256" key="1">
    <source>
        <dbReference type="SAM" id="SignalP"/>
    </source>
</evidence>
<organism evidence="3 4">
    <name type="scientific">Pseudoduganella armeniaca</name>
    <dbReference type="NCBI Taxonomy" id="2072590"/>
    <lineage>
        <taxon>Bacteria</taxon>
        <taxon>Pseudomonadati</taxon>
        <taxon>Pseudomonadota</taxon>
        <taxon>Betaproteobacteria</taxon>
        <taxon>Burkholderiales</taxon>
        <taxon>Oxalobacteraceae</taxon>
        <taxon>Telluria group</taxon>
        <taxon>Pseudoduganella</taxon>
    </lineage>
</organism>